<dbReference type="EMBL" id="MRCE01000009">
    <property type="protein sequence ID" value="OKH38053.1"/>
    <property type="molecule type" value="Genomic_DNA"/>
</dbReference>
<dbReference type="STRING" id="454136.NIES2119_10845"/>
<reference evidence="2 3" key="1">
    <citation type="submission" date="2016-11" db="EMBL/GenBank/DDBJ databases">
        <title>Draft Genome Sequences of Nine Cyanobacterial Strains from Diverse Habitats.</title>
        <authorList>
            <person name="Zhu T."/>
            <person name="Hou S."/>
            <person name="Lu X."/>
            <person name="Hess W.R."/>
        </authorList>
    </citation>
    <scope>NUCLEOTIDE SEQUENCE [LARGE SCALE GENOMIC DNA]</scope>
    <source>
        <strain evidence="2 3">IAM M-71</strain>
    </source>
</reference>
<feature type="signal peptide" evidence="1">
    <location>
        <begin position="1"/>
        <end position="26"/>
    </location>
</feature>
<dbReference type="Pfam" id="PF06051">
    <property type="entry name" value="DUF928"/>
    <property type="match status" value="1"/>
</dbReference>
<comment type="caution">
    <text evidence="2">The sequence shown here is derived from an EMBL/GenBank/DDBJ whole genome shotgun (WGS) entry which is preliminary data.</text>
</comment>
<sequence length="234" mass="25740">MSKIFHRILSACILTLLLSVVSEAYAGYKAPSTQRAPGGRTSSSGTRGGCLGSAKLPLIALAPQQHIGQTTSTHPTFAWFVPDSSELKMLFSLYEYSANGNIKMVKQVNLKTSPGIMKFSLPKDSPGLTIGKKYLWQIAIICNENYPSNDLVTRAELEVVQLQSNVKTLLDTVKDPFQKVDIYANAGLWYDALDEALKTDNNLQSRKVVTSLLEDLAQIEKSNDLREIATTSRI</sequence>
<dbReference type="InterPro" id="IPR010328">
    <property type="entry name" value="DUF928"/>
</dbReference>
<dbReference type="AlphaFoldDB" id="A0A1U7ILI2"/>
<gene>
    <name evidence="2" type="ORF">NIES2119_10845</name>
</gene>
<feature type="chain" id="PRO_5013364324" description="DUF928 domain-containing protein" evidence="1">
    <location>
        <begin position="27"/>
        <end position="234"/>
    </location>
</feature>
<dbReference type="OrthoDB" id="532838at2"/>
<dbReference type="Proteomes" id="UP000185860">
    <property type="component" value="Unassembled WGS sequence"/>
</dbReference>
<proteinExistence type="predicted"/>
<protein>
    <recommendedName>
        <fullName evidence="4">DUF928 domain-containing protein</fullName>
    </recommendedName>
</protein>
<organism evidence="2 3">
    <name type="scientific">[Phormidium ambiguum] IAM M-71</name>
    <dbReference type="NCBI Taxonomy" id="454136"/>
    <lineage>
        <taxon>Bacteria</taxon>
        <taxon>Bacillati</taxon>
        <taxon>Cyanobacteriota</taxon>
        <taxon>Cyanophyceae</taxon>
        <taxon>Oscillatoriophycideae</taxon>
        <taxon>Aerosakkonematales</taxon>
        <taxon>Aerosakkonemataceae</taxon>
        <taxon>Floridanema</taxon>
    </lineage>
</organism>
<dbReference type="RefSeq" id="WP_073593491.1">
    <property type="nucleotide sequence ID" value="NZ_MRCE01000009.1"/>
</dbReference>
<evidence type="ECO:0008006" key="4">
    <source>
        <dbReference type="Google" id="ProtNLM"/>
    </source>
</evidence>
<keyword evidence="1" id="KW-0732">Signal</keyword>
<evidence type="ECO:0000313" key="3">
    <source>
        <dbReference type="Proteomes" id="UP000185860"/>
    </source>
</evidence>
<evidence type="ECO:0000256" key="1">
    <source>
        <dbReference type="SAM" id="SignalP"/>
    </source>
</evidence>
<accession>A0A1U7ILI2</accession>
<name>A0A1U7ILI2_9CYAN</name>
<evidence type="ECO:0000313" key="2">
    <source>
        <dbReference type="EMBL" id="OKH38053.1"/>
    </source>
</evidence>